<gene>
    <name evidence="12" type="ORF">LJ725_23145</name>
</gene>
<keyword evidence="3" id="KW-1003">Cell membrane</keyword>
<evidence type="ECO:0000256" key="6">
    <source>
        <dbReference type="ARBA" id="ARBA00023136"/>
    </source>
</evidence>
<evidence type="ECO:0000256" key="2">
    <source>
        <dbReference type="ARBA" id="ARBA00008017"/>
    </source>
</evidence>
<evidence type="ECO:0000256" key="8">
    <source>
        <dbReference type="SAM" id="Phobius"/>
    </source>
</evidence>
<dbReference type="Pfam" id="PF21088">
    <property type="entry name" value="MS_channel_1st"/>
    <property type="match status" value="1"/>
</dbReference>
<evidence type="ECO:0000256" key="7">
    <source>
        <dbReference type="SAM" id="MobiDB-lite"/>
    </source>
</evidence>
<keyword evidence="9" id="KW-0732">Signal</keyword>
<keyword evidence="6 8" id="KW-0472">Membrane</keyword>
<feature type="signal peptide" evidence="9">
    <location>
        <begin position="1"/>
        <end position="23"/>
    </location>
</feature>
<feature type="region of interest" description="Disordered" evidence="7">
    <location>
        <begin position="734"/>
        <end position="771"/>
    </location>
</feature>
<dbReference type="RefSeq" id="WP_230553304.1">
    <property type="nucleotide sequence ID" value="NZ_JAJISD010000011.1"/>
</dbReference>
<feature type="transmembrane region" description="Helical" evidence="8">
    <location>
        <begin position="225"/>
        <end position="245"/>
    </location>
</feature>
<evidence type="ECO:0000259" key="10">
    <source>
        <dbReference type="Pfam" id="PF00924"/>
    </source>
</evidence>
<proteinExistence type="inferred from homology"/>
<evidence type="ECO:0000256" key="4">
    <source>
        <dbReference type="ARBA" id="ARBA00022692"/>
    </source>
</evidence>
<feature type="domain" description="Mechanosensitive ion channel transmembrane helices 2/3" evidence="11">
    <location>
        <begin position="518"/>
        <end position="556"/>
    </location>
</feature>
<evidence type="ECO:0000259" key="11">
    <source>
        <dbReference type="Pfam" id="PF21088"/>
    </source>
</evidence>
<feature type="region of interest" description="Disordered" evidence="7">
    <location>
        <begin position="60"/>
        <end position="93"/>
    </location>
</feature>
<dbReference type="SUPFAM" id="SSF82689">
    <property type="entry name" value="Mechanosensitive channel protein MscS (YggB), C-terminal domain"/>
    <property type="match status" value="1"/>
</dbReference>
<feature type="transmembrane region" description="Helical" evidence="8">
    <location>
        <begin position="459"/>
        <end position="477"/>
    </location>
</feature>
<dbReference type="InterPro" id="IPR011014">
    <property type="entry name" value="MscS_channel_TM-2"/>
</dbReference>
<comment type="similarity">
    <text evidence="2">Belongs to the MscS (TC 1.A.23) family.</text>
</comment>
<evidence type="ECO:0000256" key="3">
    <source>
        <dbReference type="ARBA" id="ARBA00022475"/>
    </source>
</evidence>
<protein>
    <submittedName>
        <fullName evidence="12">Mechanosensitive ion channel family protein</fullName>
    </submittedName>
</protein>
<dbReference type="InterPro" id="IPR010920">
    <property type="entry name" value="LSM_dom_sf"/>
</dbReference>
<dbReference type="Pfam" id="PF00924">
    <property type="entry name" value="MS_channel_2nd"/>
    <property type="match status" value="1"/>
</dbReference>
<dbReference type="InterPro" id="IPR006685">
    <property type="entry name" value="MscS_channel_2nd"/>
</dbReference>
<feature type="transmembrane region" description="Helical" evidence="8">
    <location>
        <begin position="369"/>
        <end position="390"/>
    </location>
</feature>
<dbReference type="InterPro" id="IPR045276">
    <property type="entry name" value="YbiO_bact"/>
</dbReference>
<feature type="transmembrane region" description="Helical" evidence="8">
    <location>
        <begin position="295"/>
        <end position="315"/>
    </location>
</feature>
<name>A0ABS8L280_9HYPH</name>
<comment type="subcellular location">
    <subcellularLocation>
        <location evidence="1">Cell membrane</location>
        <topology evidence="1">Multi-pass membrane protein</topology>
    </subcellularLocation>
</comment>
<feature type="compositionally biased region" description="Pro residues" evidence="7">
    <location>
        <begin position="749"/>
        <end position="765"/>
    </location>
</feature>
<accession>A0ABS8L280</accession>
<evidence type="ECO:0000256" key="9">
    <source>
        <dbReference type="SAM" id="SignalP"/>
    </source>
</evidence>
<feature type="transmembrane region" description="Helical" evidence="8">
    <location>
        <begin position="143"/>
        <end position="165"/>
    </location>
</feature>
<feature type="transmembrane region" description="Helical" evidence="8">
    <location>
        <begin position="265"/>
        <end position="289"/>
    </location>
</feature>
<dbReference type="PANTHER" id="PTHR30460:SF0">
    <property type="entry name" value="MODERATE CONDUCTANCE MECHANOSENSITIVE CHANNEL YBIO"/>
    <property type="match status" value="1"/>
</dbReference>
<dbReference type="Proteomes" id="UP001198862">
    <property type="component" value="Unassembled WGS sequence"/>
</dbReference>
<keyword evidence="13" id="KW-1185">Reference proteome</keyword>
<feature type="transmembrane region" description="Helical" evidence="8">
    <location>
        <begin position="420"/>
        <end position="439"/>
    </location>
</feature>
<keyword evidence="5 8" id="KW-1133">Transmembrane helix</keyword>
<organism evidence="12 13">
    <name type="scientific">Reyranella aquatilis</name>
    <dbReference type="NCBI Taxonomy" id="2035356"/>
    <lineage>
        <taxon>Bacteria</taxon>
        <taxon>Pseudomonadati</taxon>
        <taxon>Pseudomonadota</taxon>
        <taxon>Alphaproteobacteria</taxon>
        <taxon>Hyphomicrobiales</taxon>
        <taxon>Reyranellaceae</taxon>
        <taxon>Reyranella</taxon>
    </lineage>
</organism>
<sequence>MNVVRSLVLVLSLVLGIAFQAAAQSSVQSPAVPPAGLSQQQFDSLVEAISNSVSEKLKAEGAGAPAKPAAPAPAASDSKSKAKAPPPPKIVHVEPKSGPDPFVAFINGTEKVIHALPVVGAQLALIPTLLDQRAQGGRGPSTFLLLLCAVAVVAVAAEGLLRLVLHRLRSTLATNAGPEGGVRSLGYLAGLAVLDGLGVLAVWLICNAATGIWFTGSTGQDKLAAAVLAGIFSWRLYVLLFRVVLQPELPAARLCAAGNHEAKTLYLRIAAVMLVIVLMRILGQVLAAIRTPDDAMASFQVIGGIIYLAAFRWLAFRSRLAAEQWFGGLGQLAPVIAIVGRKWIPIAPLFFIALGATLIYGAVSGYRHVGSAMILTLNLVVGVLIFETFMQAFVRRLDSQLEGKTPAGSTPKLPDVVARCIRVAVLIGVAVVIAESWVVQVLGLVNESEWDQLTSSSRTAGVTLFVAFVAWELFKYMTEPYMGTKTKDAAQAIADGDASAAPASRLSTMMPLMRRTAAVLIVLVAVMVALQDFGINITPLIAGASVFGIAISFGSQTLVKDIVSGLFYLSDDAFRVGEYIDCGKAKGTVEGFTLRSIKLRHQNGQVHTIPFGQLGQITNFSRDWITVKFNLRFARDTDIEKLRKASKKIGAEMMEMPALADQILAPFKMQGVADIAGNALVVRFKFTARPGNPAAIQREAMKRMFSTFPAMGFEFATEGASVVVHTGPAAAGDVAAEAHPAPTAQAPAAPAPAAPAAPAAPPPATVPAAAT</sequence>
<evidence type="ECO:0000256" key="5">
    <source>
        <dbReference type="ARBA" id="ARBA00022989"/>
    </source>
</evidence>
<feature type="transmembrane region" description="Helical" evidence="8">
    <location>
        <begin position="343"/>
        <end position="363"/>
    </location>
</feature>
<evidence type="ECO:0000256" key="1">
    <source>
        <dbReference type="ARBA" id="ARBA00004651"/>
    </source>
</evidence>
<dbReference type="SUPFAM" id="SSF50182">
    <property type="entry name" value="Sm-like ribonucleoproteins"/>
    <property type="match status" value="1"/>
</dbReference>
<evidence type="ECO:0000313" key="13">
    <source>
        <dbReference type="Proteomes" id="UP001198862"/>
    </source>
</evidence>
<evidence type="ECO:0000313" key="12">
    <source>
        <dbReference type="EMBL" id="MCC8431881.1"/>
    </source>
</evidence>
<keyword evidence="4 8" id="KW-0812">Transmembrane</keyword>
<reference evidence="12 13" key="1">
    <citation type="submission" date="2021-11" db="EMBL/GenBank/DDBJ databases">
        <authorList>
            <person name="Lee D.-H."/>
            <person name="Kim S.-B."/>
        </authorList>
    </citation>
    <scope>NUCLEOTIDE SEQUENCE [LARGE SCALE GENOMIC DNA]</scope>
    <source>
        <strain evidence="12 13">KCTC 52223</strain>
    </source>
</reference>
<comment type="caution">
    <text evidence="12">The sequence shown here is derived from an EMBL/GenBank/DDBJ whole genome shotgun (WGS) entry which is preliminary data.</text>
</comment>
<dbReference type="Gene3D" id="1.10.287.1260">
    <property type="match status" value="1"/>
</dbReference>
<dbReference type="InterPro" id="IPR049142">
    <property type="entry name" value="MS_channel_1st"/>
</dbReference>
<feature type="domain" description="Mechanosensitive ion channel MscS" evidence="10">
    <location>
        <begin position="557"/>
        <end position="622"/>
    </location>
</feature>
<feature type="compositionally biased region" description="Low complexity" evidence="7">
    <location>
        <begin position="60"/>
        <end position="77"/>
    </location>
</feature>
<feature type="compositionally biased region" description="Low complexity" evidence="7">
    <location>
        <begin position="734"/>
        <end position="748"/>
    </location>
</feature>
<feature type="transmembrane region" description="Helical" evidence="8">
    <location>
        <begin position="185"/>
        <end position="205"/>
    </location>
</feature>
<feature type="chain" id="PRO_5047174091" evidence="9">
    <location>
        <begin position="24"/>
        <end position="771"/>
    </location>
</feature>
<dbReference type="EMBL" id="JAJISD010000011">
    <property type="protein sequence ID" value="MCC8431881.1"/>
    <property type="molecule type" value="Genomic_DNA"/>
</dbReference>
<dbReference type="PANTHER" id="PTHR30460">
    <property type="entry name" value="MODERATE CONDUCTANCE MECHANOSENSITIVE CHANNEL YBIO"/>
    <property type="match status" value="1"/>
</dbReference>
<dbReference type="Gene3D" id="2.30.30.60">
    <property type="match status" value="1"/>
</dbReference>
<dbReference type="InterPro" id="IPR023408">
    <property type="entry name" value="MscS_beta-dom_sf"/>
</dbReference>
<dbReference type="SUPFAM" id="SSF82861">
    <property type="entry name" value="Mechanosensitive channel protein MscS (YggB), transmembrane region"/>
    <property type="match status" value="1"/>
</dbReference>
<feature type="transmembrane region" description="Helical" evidence="8">
    <location>
        <begin position="512"/>
        <end position="531"/>
    </location>
</feature>
<dbReference type="Gene3D" id="3.30.70.100">
    <property type="match status" value="1"/>
</dbReference>
<dbReference type="InterPro" id="IPR011066">
    <property type="entry name" value="MscS_channel_C_sf"/>
</dbReference>